<keyword evidence="2" id="KW-0472">Membrane</keyword>
<accession>A0AAP0ZJJ1</accession>
<gene>
    <name evidence="3" type="ORF">ADT25_15530</name>
</gene>
<feature type="region of interest" description="Disordered" evidence="1">
    <location>
        <begin position="273"/>
        <end position="316"/>
    </location>
</feature>
<keyword evidence="2" id="KW-1133">Transmembrane helix</keyword>
<name>A0AAP0ZJJ1_9XANT</name>
<dbReference type="SUPFAM" id="SSF55961">
    <property type="entry name" value="Bet v1-like"/>
    <property type="match status" value="1"/>
</dbReference>
<dbReference type="Proteomes" id="UP000036790">
    <property type="component" value="Unassembled WGS sequence"/>
</dbReference>
<evidence type="ECO:0000313" key="4">
    <source>
        <dbReference type="Proteomes" id="UP000036790"/>
    </source>
</evidence>
<comment type="caution">
    <text evidence="3">The sequence shown here is derived from an EMBL/GenBank/DDBJ whole genome shotgun (WGS) entry which is preliminary data.</text>
</comment>
<keyword evidence="2" id="KW-0812">Transmembrane</keyword>
<organism evidence="3 4">
    <name type="scientific">Xanthomonas oryzae</name>
    <dbReference type="NCBI Taxonomy" id="347"/>
    <lineage>
        <taxon>Bacteria</taxon>
        <taxon>Pseudomonadati</taxon>
        <taxon>Pseudomonadota</taxon>
        <taxon>Gammaproteobacteria</taxon>
        <taxon>Lysobacterales</taxon>
        <taxon>Lysobacteraceae</taxon>
        <taxon>Xanthomonas</taxon>
    </lineage>
</organism>
<evidence type="ECO:0000313" key="3">
    <source>
        <dbReference type="EMBL" id="KOR42122.1"/>
    </source>
</evidence>
<proteinExistence type="predicted"/>
<sequence>MTRIIEFLIALGIVAGLFVVVGLVLPSERQMSESVETNRRMTIVYDTVNSFRRFKDWNPLVLRDPKIQLKLAGPEEGKGARVEYSSTEGYIGNGSWEITNSVKNERVEIAIEDPTKGYDKVTNFTLVPTGKNNKNVKITQDYSVKYGWNLFGRYAGLYVSRHVGDDLKLGLSRLATVLATVPNFDYRAELDGKPVLSDLKIVDVPAEDLLVVTAGNIDRDNETIKKSIKDNQEWIKRVMDSNGLEAAGPVRIVTTDFASDKYAFDVVQPVRKRAGGAPKTDAKADTAKADAKKADAKKADAKKADAKKNGSAAAAPVDATPVAATGDELKLNIPSEAPVKYQRVPAHRSAFATYAGHMAGLDAVRNSLRAWAATSGMDVTDRPYEAWKGGVDKSFTQDGTYDVYWAIK</sequence>
<reference evidence="3 4" key="2">
    <citation type="submission" date="2015-09" db="EMBL/GenBank/DDBJ databases">
        <title>Draft genome sequence of Xanthomonas oryzae pv. USA str. X11-5A.</title>
        <authorList>
            <person name="Knight B.M."/>
            <person name="Roberts D.P."/>
            <person name="Lin D."/>
            <person name="Hari K."/>
            <person name="Fletcher J."/>
            <person name="Melcher U."/>
            <person name="Blagden T."/>
            <person name="Winegar R.A."/>
        </authorList>
    </citation>
    <scope>NUCLEOTIDE SEQUENCE [LARGE SCALE GENOMIC DNA]</scope>
    <source>
        <strain evidence="3 4">X11-5A</strain>
    </source>
</reference>
<feature type="transmembrane region" description="Helical" evidence="2">
    <location>
        <begin position="7"/>
        <end position="25"/>
    </location>
</feature>
<feature type="compositionally biased region" description="Basic and acidic residues" evidence="1">
    <location>
        <begin position="280"/>
        <end position="308"/>
    </location>
</feature>
<dbReference type="RefSeq" id="WP_053507315.1">
    <property type="nucleotide sequence ID" value="NZ_CP036251.1"/>
</dbReference>
<dbReference type="EMBL" id="LHUJ01000271">
    <property type="protein sequence ID" value="KOR42122.1"/>
    <property type="molecule type" value="Genomic_DNA"/>
</dbReference>
<dbReference type="InterPro" id="IPR011256">
    <property type="entry name" value="Reg_factor_effector_dom_sf"/>
</dbReference>
<dbReference type="AlphaFoldDB" id="A0AAP0ZJJ1"/>
<evidence type="ECO:0000256" key="1">
    <source>
        <dbReference type="SAM" id="MobiDB-lite"/>
    </source>
</evidence>
<evidence type="ECO:0000256" key="2">
    <source>
        <dbReference type="SAM" id="Phobius"/>
    </source>
</evidence>
<dbReference type="CDD" id="cd07818">
    <property type="entry name" value="SRPBCC_1"/>
    <property type="match status" value="1"/>
</dbReference>
<dbReference type="Gene3D" id="3.20.80.10">
    <property type="entry name" value="Regulatory factor, effector binding domain"/>
    <property type="match status" value="1"/>
</dbReference>
<protein>
    <submittedName>
        <fullName evidence="3">Polyketide cyclase</fullName>
    </submittedName>
</protein>
<reference evidence="3 4" key="1">
    <citation type="submission" date="2015-07" db="EMBL/GenBank/DDBJ databases">
        <authorList>
            <consortium name="Consortium for Microbial Forensics and Genomics (microFORGE)"/>
            <person name="Knight B.M."/>
            <person name="Roberts D.P."/>
            <person name="Lin D."/>
            <person name="Hari K."/>
            <person name="Fletcher J."/>
            <person name="Melcher U."/>
            <person name="Blagden T."/>
            <person name="Winegar R.A."/>
        </authorList>
    </citation>
    <scope>NUCLEOTIDE SEQUENCE [LARGE SCALE GENOMIC DNA]</scope>
    <source>
        <strain evidence="3 4">X11-5A</strain>
    </source>
</reference>